<reference evidence="1" key="1">
    <citation type="submission" date="2014-09" db="EMBL/GenBank/DDBJ databases">
        <authorList>
            <person name="Magalhaes I.L.F."/>
            <person name="Oliveira U."/>
            <person name="Santos F.R."/>
            <person name="Vidigal T.H.D.A."/>
            <person name="Brescovit A.D."/>
            <person name="Santos A.J."/>
        </authorList>
    </citation>
    <scope>NUCLEOTIDE SEQUENCE</scope>
    <source>
        <tissue evidence="1">Shoot tissue taken approximately 20 cm above the soil surface</tissue>
    </source>
</reference>
<evidence type="ECO:0000313" key="1">
    <source>
        <dbReference type="EMBL" id="JAD82355.1"/>
    </source>
</evidence>
<protein>
    <submittedName>
        <fullName evidence="1">Uncharacterized protein</fullName>
    </submittedName>
</protein>
<accession>A0A0A9D9L2</accession>
<organism evidence="1">
    <name type="scientific">Arundo donax</name>
    <name type="common">Giant reed</name>
    <name type="synonym">Donax arundinaceus</name>
    <dbReference type="NCBI Taxonomy" id="35708"/>
    <lineage>
        <taxon>Eukaryota</taxon>
        <taxon>Viridiplantae</taxon>
        <taxon>Streptophyta</taxon>
        <taxon>Embryophyta</taxon>
        <taxon>Tracheophyta</taxon>
        <taxon>Spermatophyta</taxon>
        <taxon>Magnoliopsida</taxon>
        <taxon>Liliopsida</taxon>
        <taxon>Poales</taxon>
        <taxon>Poaceae</taxon>
        <taxon>PACMAD clade</taxon>
        <taxon>Arundinoideae</taxon>
        <taxon>Arundineae</taxon>
        <taxon>Arundo</taxon>
    </lineage>
</organism>
<dbReference type="EMBL" id="GBRH01215540">
    <property type="protein sequence ID" value="JAD82355.1"/>
    <property type="molecule type" value="Transcribed_RNA"/>
</dbReference>
<name>A0A0A9D9L2_ARUDO</name>
<sequence length="65" mass="7283">MSPKHIPSQSKFLFIGKVCWILDKSPCSITHPALLRMISHCSSIGNNCVVNPCLYIVYNVITAEY</sequence>
<dbReference type="AlphaFoldDB" id="A0A0A9D9L2"/>
<proteinExistence type="predicted"/>
<reference evidence="1" key="2">
    <citation type="journal article" date="2015" name="Data Brief">
        <title>Shoot transcriptome of the giant reed, Arundo donax.</title>
        <authorList>
            <person name="Barrero R.A."/>
            <person name="Guerrero F.D."/>
            <person name="Moolhuijzen P."/>
            <person name="Goolsby J.A."/>
            <person name="Tidwell J."/>
            <person name="Bellgard S.E."/>
            <person name="Bellgard M.I."/>
        </authorList>
    </citation>
    <scope>NUCLEOTIDE SEQUENCE</scope>
    <source>
        <tissue evidence="1">Shoot tissue taken approximately 20 cm above the soil surface</tissue>
    </source>
</reference>